<proteinExistence type="predicted"/>
<reference evidence="1" key="1">
    <citation type="submission" date="2019-04" db="EMBL/GenBank/DDBJ databases">
        <title>Evolution of Biomass-Degrading Anaerobic Consortia Revealed by Metagenomics.</title>
        <authorList>
            <person name="Peng X."/>
        </authorList>
    </citation>
    <scope>NUCLEOTIDE SEQUENCE</scope>
    <source>
        <strain evidence="1">SIG13</strain>
    </source>
</reference>
<sequence>MKDILGNHPQVKVIDYVLSCPFQEFTKQQLAVGSEISISSLDRFIDDFLEYGLLIKSNSKYVVNFKSEFIKDFFSIKSKLVKLEIQKQESLVEEDYDELNDMEIDEFLSGCTCCIR</sequence>
<gene>
    <name evidence="1" type="ORF">E7Z74_01560</name>
</gene>
<dbReference type="EMBL" id="SUTF01000002">
    <property type="protein sequence ID" value="MBE6509945.1"/>
    <property type="molecule type" value="Genomic_DNA"/>
</dbReference>
<organism evidence="1 2">
    <name type="scientific">Methanobrevibacter millerae</name>
    <dbReference type="NCBI Taxonomy" id="230361"/>
    <lineage>
        <taxon>Archaea</taxon>
        <taxon>Methanobacteriati</taxon>
        <taxon>Methanobacteriota</taxon>
        <taxon>Methanomada group</taxon>
        <taxon>Methanobacteria</taxon>
        <taxon>Methanobacteriales</taxon>
        <taxon>Methanobacteriaceae</taxon>
        <taxon>Methanobrevibacter</taxon>
    </lineage>
</organism>
<dbReference type="Proteomes" id="UP000713479">
    <property type="component" value="Unassembled WGS sequence"/>
</dbReference>
<comment type="caution">
    <text evidence="1">The sequence shown here is derived from an EMBL/GenBank/DDBJ whole genome shotgun (WGS) entry which is preliminary data.</text>
</comment>
<evidence type="ECO:0000313" key="2">
    <source>
        <dbReference type="Proteomes" id="UP000713479"/>
    </source>
</evidence>
<accession>A0A8T3VPN9</accession>
<evidence type="ECO:0000313" key="1">
    <source>
        <dbReference type="EMBL" id="MBE6509945.1"/>
    </source>
</evidence>
<dbReference type="AlphaFoldDB" id="A0A8T3VPN9"/>
<name>A0A8T3VPN9_9EURY</name>
<protein>
    <submittedName>
        <fullName evidence="1">Uncharacterized protein</fullName>
    </submittedName>
</protein>